<feature type="compositionally biased region" description="Acidic residues" evidence="1">
    <location>
        <begin position="231"/>
        <end position="251"/>
    </location>
</feature>
<name>A0AAE0CBB9_9CHLO</name>
<feature type="compositionally biased region" description="Acidic residues" evidence="1">
    <location>
        <begin position="407"/>
        <end position="451"/>
    </location>
</feature>
<feature type="region of interest" description="Disordered" evidence="1">
    <location>
        <begin position="619"/>
        <end position="663"/>
    </location>
</feature>
<evidence type="ECO:0000256" key="1">
    <source>
        <dbReference type="SAM" id="MobiDB-lite"/>
    </source>
</evidence>
<keyword evidence="3" id="KW-1185">Reference proteome</keyword>
<comment type="caution">
    <text evidence="2">The sequence shown here is derived from an EMBL/GenBank/DDBJ whole genome shotgun (WGS) entry which is preliminary data.</text>
</comment>
<feature type="compositionally biased region" description="Acidic residues" evidence="1">
    <location>
        <begin position="487"/>
        <end position="500"/>
    </location>
</feature>
<feature type="compositionally biased region" description="Basic and acidic residues" evidence="1">
    <location>
        <begin position="452"/>
        <end position="465"/>
    </location>
</feature>
<accession>A0AAE0CBB9</accession>
<dbReference type="GO" id="GO:0016279">
    <property type="term" value="F:protein-lysine N-methyltransferase activity"/>
    <property type="evidence" value="ECO:0007669"/>
    <property type="project" value="TreeGrafter"/>
</dbReference>
<dbReference type="InterPro" id="IPR046341">
    <property type="entry name" value="SET_dom_sf"/>
</dbReference>
<dbReference type="AlphaFoldDB" id="A0AAE0CBB9"/>
<dbReference type="SUPFAM" id="SSF82199">
    <property type="entry name" value="SET domain"/>
    <property type="match status" value="2"/>
</dbReference>
<organism evidence="2 3">
    <name type="scientific">Cymbomonas tetramitiformis</name>
    <dbReference type="NCBI Taxonomy" id="36881"/>
    <lineage>
        <taxon>Eukaryota</taxon>
        <taxon>Viridiplantae</taxon>
        <taxon>Chlorophyta</taxon>
        <taxon>Pyramimonadophyceae</taxon>
        <taxon>Pyramimonadales</taxon>
        <taxon>Pyramimonadaceae</taxon>
        <taxon>Cymbomonas</taxon>
    </lineage>
</organism>
<proteinExistence type="predicted"/>
<protein>
    <recommendedName>
        <fullName evidence="4">SET domain-containing protein</fullName>
    </recommendedName>
</protein>
<gene>
    <name evidence="2" type="ORF">CYMTET_39404</name>
</gene>
<sequence>MQTTWKTGDLPRFLDWMKEFGIRYNADALEIRATYGRPGDHPSIAVFARRPLVVGEEICTIPKGSLLTPGNSDAADMLSEAKLGGGLALVVALMIEYAREDKSPWAGYLQMLNPKGESIPLLWRPGKRHEGAALAALAGTEAAARLAEDRHRIASDYEEHVAPLLKKNKNRLRDLGIPPHRLNERAFAVASSWVGSRAFHVDEEMGGSAMVPLADAYNHATCVETVHIEGLEDGDDDDDDDDADAEDDDNEPPSLVPIAQPARAECGEAPDALGAAPAGAGPVEGGTGREVAEGIETGAGLAADLLEEGMGESEGPSDNLSIRVIRECGVGEEAYNTYGELGPATLLYKYGFVEDEERFPNPFLTVALEWPLLEGILGGASFREQALQVASKSREAAEAVGLPWNGADEDEDEDEDADVDEDEDEDADEDADADANADADEDSNREDEDASGEEREEKGMELDRDKKHKARALRSNRNADAEAAEAAGEEEEEEEEEDMPSYEVKKDGTICMELLRLIAAYNISSMPLPPTPNPGGEMESVLTADRETLEATPVVQSMTLKLLSKRIALYGNSRGKPGCDAVKLAIEEGRLPSALDMALSLRWRELQLLRHAEERLKNVRAGPGDETEASRRSDATGKTAGRVSSGIEDGDGKHVRRSKRLRR</sequence>
<dbReference type="Gene3D" id="3.90.1410.10">
    <property type="entry name" value="set domain protein methyltransferase, domain 1"/>
    <property type="match status" value="1"/>
</dbReference>
<dbReference type="Proteomes" id="UP001190700">
    <property type="component" value="Unassembled WGS sequence"/>
</dbReference>
<reference evidence="2 3" key="1">
    <citation type="journal article" date="2015" name="Genome Biol. Evol.">
        <title>Comparative Genomics of a Bacterivorous Green Alga Reveals Evolutionary Causalities and Consequences of Phago-Mixotrophic Mode of Nutrition.</title>
        <authorList>
            <person name="Burns J.A."/>
            <person name="Paasch A."/>
            <person name="Narechania A."/>
            <person name="Kim E."/>
        </authorList>
    </citation>
    <scope>NUCLEOTIDE SEQUENCE [LARGE SCALE GENOMIC DNA]</scope>
    <source>
        <strain evidence="2 3">PLY_AMNH</strain>
    </source>
</reference>
<evidence type="ECO:0000313" key="3">
    <source>
        <dbReference type="Proteomes" id="UP001190700"/>
    </source>
</evidence>
<feature type="region of interest" description="Disordered" evidence="1">
    <location>
        <begin position="229"/>
        <end position="257"/>
    </location>
</feature>
<dbReference type="PANTHER" id="PTHR13271">
    <property type="entry name" value="UNCHARACTERIZED PUTATIVE METHYLTRANSFERASE"/>
    <property type="match status" value="1"/>
</dbReference>
<dbReference type="CDD" id="cd10527">
    <property type="entry name" value="SET_LSMT"/>
    <property type="match status" value="1"/>
</dbReference>
<dbReference type="InterPro" id="IPR050600">
    <property type="entry name" value="SETD3_SETD6_MTase"/>
</dbReference>
<evidence type="ECO:0000313" key="2">
    <source>
        <dbReference type="EMBL" id="KAK3251253.1"/>
    </source>
</evidence>
<feature type="region of interest" description="Disordered" evidence="1">
    <location>
        <begin position="398"/>
        <end position="505"/>
    </location>
</feature>
<evidence type="ECO:0008006" key="4">
    <source>
        <dbReference type="Google" id="ProtNLM"/>
    </source>
</evidence>
<dbReference type="EMBL" id="LGRX02026163">
    <property type="protein sequence ID" value="KAK3251253.1"/>
    <property type="molecule type" value="Genomic_DNA"/>
</dbReference>
<feature type="compositionally biased region" description="Basic residues" evidence="1">
    <location>
        <begin position="654"/>
        <end position="663"/>
    </location>
</feature>